<dbReference type="OrthoDB" id="6430898at2759"/>
<gene>
    <name evidence="2" type="ORF">NPIL_229431</name>
</gene>
<proteinExistence type="predicted"/>
<evidence type="ECO:0000313" key="3">
    <source>
        <dbReference type="Proteomes" id="UP000887013"/>
    </source>
</evidence>
<keyword evidence="1" id="KW-0812">Transmembrane</keyword>
<reference evidence="2" key="1">
    <citation type="submission" date="2020-08" db="EMBL/GenBank/DDBJ databases">
        <title>Multicomponent nature underlies the extraordinary mechanical properties of spider dragline silk.</title>
        <authorList>
            <person name="Kono N."/>
            <person name="Nakamura H."/>
            <person name="Mori M."/>
            <person name="Yoshida Y."/>
            <person name="Ohtoshi R."/>
            <person name="Malay A.D."/>
            <person name="Moran D.A.P."/>
            <person name="Tomita M."/>
            <person name="Numata K."/>
            <person name="Arakawa K."/>
        </authorList>
    </citation>
    <scope>NUCLEOTIDE SEQUENCE</scope>
</reference>
<keyword evidence="3" id="KW-1185">Reference proteome</keyword>
<evidence type="ECO:0008006" key="4">
    <source>
        <dbReference type="Google" id="ProtNLM"/>
    </source>
</evidence>
<sequence>MDIVFLSEIVIYVISCFVVGFLRGFMPSFIEIFVCVSLNEMIKLFFKWYYGNGAQTQITLIPEQCYNMTEEKNEKNEIPMVYSLMIFKICEGLDIKVQLAPVEIRDTWTKKIKKSNKCIPIVRSKMIFKICNALNLPAKLELNEGKNIEVGVQTKKIEPQQSSSQCKCCSSL</sequence>
<feature type="transmembrane region" description="Helical" evidence="1">
    <location>
        <begin position="12"/>
        <end position="38"/>
    </location>
</feature>
<evidence type="ECO:0000313" key="2">
    <source>
        <dbReference type="EMBL" id="GFT27900.1"/>
    </source>
</evidence>
<keyword evidence="1" id="KW-1133">Transmembrane helix</keyword>
<comment type="caution">
    <text evidence="2">The sequence shown here is derived from an EMBL/GenBank/DDBJ whole genome shotgun (WGS) entry which is preliminary data.</text>
</comment>
<evidence type="ECO:0000256" key="1">
    <source>
        <dbReference type="SAM" id="Phobius"/>
    </source>
</evidence>
<dbReference type="EMBL" id="BMAW01107161">
    <property type="protein sequence ID" value="GFT27900.1"/>
    <property type="molecule type" value="Genomic_DNA"/>
</dbReference>
<keyword evidence="1" id="KW-0472">Membrane</keyword>
<accession>A0A8X6NQA5</accession>
<organism evidence="2 3">
    <name type="scientific">Nephila pilipes</name>
    <name type="common">Giant wood spider</name>
    <name type="synonym">Nephila maculata</name>
    <dbReference type="NCBI Taxonomy" id="299642"/>
    <lineage>
        <taxon>Eukaryota</taxon>
        <taxon>Metazoa</taxon>
        <taxon>Ecdysozoa</taxon>
        <taxon>Arthropoda</taxon>
        <taxon>Chelicerata</taxon>
        <taxon>Arachnida</taxon>
        <taxon>Araneae</taxon>
        <taxon>Araneomorphae</taxon>
        <taxon>Entelegynae</taxon>
        <taxon>Araneoidea</taxon>
        <taxon>Nephilidae</taxon>
        <taxon>Nephila</taxon>
    </lineage>
</organism>
<name>A0A8X6NQA5_NEPPI</name>
<dbReference type="Proteomes" id="UP000887013">
    <property type="component" value="Unassembled WGS sequence"/>
</dbReference>
<protein>
    <recommendedName>
        <fullName evidence="4">Transmembrane protein</fullName>
    </recommendedName>
</protein>
<dbReference type="AlphaFoldDB" id="A0A8X6NQA5"/>